<evidence type="ECO:0000313" key="1">
    <source>
        <dbReference type="EMBL" id="CAF1531931.1"/>
    </source>
</evidence>
<gene>
    <name evidence="1" type="ORF">EDS130_LOCUS44640</name>
    <name evidence="2" type="ORF">XAT740_LOCUS43634</name>
</gene>
<dbReference type="EMBL" id="CAJNOR010005408">
    <property type="protein sequence ID" value="CAF1561213.1"/>
    <property type="molecule type" value="Genomic_DNA"/>
</dbReference>
<comment type="caution">
    <text evidence="2">The sequence shown here is derived from an EMBL/GenBank/DDBJ whole genome shotgun (WGS) entry which is preliminary data.</text>
</comment>
<dbReference type="Proteomes" id="UP000663828">
    <property type="component" value="Unassembled WGS sequence"/>
</dbReference>
<protein>
    <recommendedName>
        <fullName evidence="4">PiggyBac transposable element-derived protein domain-containing protein</fullName>
    </recommendedName>
</protein>
<dbReference type="Proteomes" id="UP000663852">
    <property type="component" value="Unassembled WGS sequence"/>
</dbReference>
<evidence type="ECO:0000313" key="2">
    <source>
        <dbReference type="EMBL" id="CAF1561213.1"/>
    </source>
</evidence>
<keyword evidence="3" id="KW-1185">Reference proteome</keyword>
<evidence type="ECO:0008006" key="4">
    <source>
        <dbReference type="Google" id="ProtNLM"/>
    </source>
</evidence>
<dbReference type="PANTHER" id="PTHR47272:SF2">
    <property type="entry name" value="PIGGYBAC TRANSPOSABLE ELEMENT-DERIVED PROTEIN 3-LIKE"/>
    <property type="match status" value="1"/>
</dbReference>
<dbReference type="PANTHER" id="PTHR47272">
    <property type="entry name" value="DDE_TNP_1_7 DOMAIN-CONTAINING PROTEIN"/>
    <property type="match status" value="1"/>
</dbReference>
<proteinExistence type="predicted"/>
<organism evidence="2 3">
    <name type="scientific">Adineta ricciae</name>
    <name type="common">Rotifer</name>
    <dbReference type="NCBI Taxonomy" id="249248"/>
    <lineage>
        <taxon>Eukaryota</taxon>
        <taxon>Metazoa</taxon>
        <taxon>Spiralia</taxon>
        <taxon>Gnathifera</taxon>
        <taxon>Rotifera</taxon>
        <taxon>Eurotatoria</taxon>
        <taxon>Bdelloidea</taxon>
        <taxon>Adinetida</taxon>
        <taxon>Adinetidae</taxon>
        <taxon>Adineta</taxon>
    </lineage>
</organism>
<sequence length="125" mass="14409">MGSVDTLDILVALHPIPFKSKRWYTRIIWRIFDLMVINSWILMNRGNSSDGYGGSTHGIFRHFHFKSEIARILLRKPLLSHLQPAPVGSIPQEVDSEEENEPPMKKFRELALSLPNVLRYDGTDH</sequence>
<accession>A0A815XSH7</accession>
<dbReference type="AlphaFoldDB" id="A0A815XSH7"/>
<reference evidence="2" key="1">
    <citation type="submission" date="2021-02" db="EMBL/GenBank/DDBJ databases">
        <authorList>
            <person name="Nowell W R."/>
        </authorList>
    </citation>
    <scope>NUCLEOTIDE SEQUENCE</scope>
</reference>
<dbReference type="OrthoDB" id="123207at2759"/>
<dbReference type="EMBL" id="CAJNOJ010000893">
    <property type="protein sequence ID" value="CAF1531931.1"/>
    <property type="molecule type" value="Genomic_DNA"/>
</dbReference>
<evidence type="ECO:0000313" key="3">
    <source>
        <dbReference type="Proteomes" id="UP000663828"/>
    </source>
</evidence>
<name>A0A815XSH7_ADIRI</name>